<dbReference type="Pfam" id="PF13432">
    <property type="entry name" value="TPR_16"/>
    <property type="match status" value="1"/>
</dbReference>
<evidence type="ECO:0000256" key="5">
    <source>
        <dbReference type="SAM" id="MobiDB-lite"/>
    </source>
</evidence>
<evidence type="ECO:0000256" key="4">
    <source>
        <dbReference type="PROSITE-ProRule" id="PRU00339"/>
    </source>
</evidence>
<dbReference type="GO" id="GO:0005886">
    <property type="term" value="C:plasma membrane"/>
    <property type="evidence" value="ECO:0007669"/>
    <property type="project" value="TreeGrafter"/>
</dbReference>
<proteinExistence type="predicted"/>
<dbReference type="EMBL" id="JACLAW010000001">
    <property type="protein sequence ID" value="MBC2664087.1"/>
    <property type="molecule type" value="Genomic_DNA"/>
</dbReference>
<reference evidence="6 7" key="1">
    <citation type="submission" date="2020-08" db="EMBL/GenBank/DDBJ databases">
        <title>The genome sequence of type strain Novosphingobium flavum NBRC 111647.</title>
        <authorList>
            <person name="Liu Y."/>
        </authorList>
    </citation>
    <scope>NUCLEOTIDE SEQUENCE [LARGE SCALE GENOMIC DNA]</scope>
    <source>
        <strain evidence="6 7">NBRC 111647</strain>
    </source>
</reference>
<dbReference type="AlphaFoldDB" id="A0A7X1FPP0"/>
<dbReference type="SMART" id="SM00028">
    <property type="entry name" value="TPR"/>
    <property type="match status" value="3"/>
</dbReference>
<dbReference type="InterPro" id="IPR011990">
    <property type="entry name" value="TPR-like_helical_dom_sf"/>
</dbReference>
<dbReference type="Pfam" id="PF07719">
    <property type="entry name" value="TPR_2"/>
    <property type="match status" value="1"/>
</dbReference>
<keyword evidence="1" id="KW-0677">Repeat</keyword>
<feature type="repeat" description="TPR" evidence="4">
    <location>
        <begin position="62"/>
        <end position="95"/>
    </location>
</feature>
<protein>
    <submittedName>
        <fullName evidence="6">Tetratricopeptide repeat protein</fullName>
    </submittedName>
</protein>
<sequence>MNNPRIGRLVLGAAALILGFAVVYTATRNKTPAAPPEAAASASAADPLAALEQAAQNAPSDPAAWRALGSGLFNAGRFAEAASAYEKAANLAPSLAVVWSSLGEARVMASKSDPMPAEALSAFRKAAGIDPKDPRARYFLAVNRDLTGDHEGAITDWLALLSDTPPGAPWEADLRRTIEQVGKIHKIEVASRLAAVRQPAAPAGQGPSADMPLAAQGIPGPTTADLKAAAAIPPSQQRQMAETMVARLESKFAADPKNVDGWIMLMRSRITLGQPDKASAALKSAIAANPAQTARIRQEAGVLGVQ</sequence>
<dbReference type="InterPro" id="IPR019734">
    <property type="entry name" value="TPR_rpt"/>
</dbReference>
<evidence type="ECO:0000256" key="2">
    <source>
        <dbReference type="ARBA" id="ARBA00022748"/>
    </source>
</evidence>
<dbReference type="SUPFAM" id="SSF48452">
    <property type="entry name" value="TPR-like"/>
    <property type="match status" value="1"/>
</dbReference>
<keyword evidence="2" id="KW-0201">Cytochrome c-type biogenesis</keyword>
<keyword evidence="7" id="KW-1185">Reference proteome</keyword>
<feature type="region of interest" description="Disordered" evidence="5">
    <location>
        <begin position="198"/>
        <end position="220"/>
    </location>
</feature>
<evidence type="ECO:0000256" key="1">
    <source>
        <dbReference type="ARBA" id="ARBA00022737"/>
    </source>
</evidence>
<accession>A0A7X1FPP0</accession>
<dbReference type="Gene3D" id="1.25.40.10">
    <property type="entry name" value="Tetratricopeptide repeat domain"/>
    <property type="match status" value="2"/>
</dbReference>
<dbReference type="PANTHER" id="PTHR47870">
    <property type="entry name" value="CYTOCHROME C-TYPE BIOGENESIS PROTEIN CCMH"/>
    <property type="match status" value="1"/>
</dbReference>
<dbReference type="PANTHER" id="PTHR47870:SF1">
    <property type="entry name" value="CYTOCHROME C-TYPE BIOGENESIS PROTEIN CCMH"/>
    <property type="match status" value="1"/>
</dbReference>
<dbReference type="RefSeq" id="WP_185662337.1">
    <property type="nucleotide sequence ID" value="NZ_JACLAW010000001.1"/>
</dbReference>
<evidence type="ECO:0000313" key="7">
    <source>
        <dbReference type="Proteomes" id="UP000566813"/>
    </source>
</evidence>
<dbReference type="InterPro" id="IPR013105">
    <property type="entry name" value="TPR_2"/>
</dbReference>
<comment type="caution">
    <text evidence="6">The sequence shown here is derived from an EMBL/GenBank/DDBJ whole genome shotgun (WGS) entry which is preliminary data.</text>
</comment>
<evidence type="ECO:0000256" key="3">
    <source>
        <dbReference type="ARBA" id="ARBA00022803"/>
    </source>
</evidence>
<dbReference type="PROSITE" id="PS50005">
    <property type="entry name" value="TPR"/>
    <property type="match status" value="1"/>
</dbReference>
<name>A0A7X1FPP0_9SPHN</name>
<gene>
    <name evidence="6" type="ORF">H7F51_00995</name>
</gene>
<dbReference type="Proteomes" id="UP000566813">
    <property type="component" value="Unassembled WGS sequence"/>
</dbReference>
<organism evidence="6 7">
    <name type="scientific">Novosphingobium flavum</name>
    <dbReference type="NCBI Taxonomy" id="1778672"/>
    <lineage>
        <taxon>Bacteria</taxon>
        <taxon>Pseudomonadati</taxon>
        <taxon>Pseudomonadota</taxon>
        <taxon>Alphaproteobacteria</taxon>
        <taxon>Sphingomonadales</taxon>
        <taxon>Sphingomonadaceae</taxon>
        <taxon>Novosphingobium</taxon>
    </lineage>
</organism>
<keyword evidence="3 4" id="KW-0802">TPR repeat</keyword>
<evidence type="ECO:0000313" key="6">
    <source>
        <dbReference type="EMBL" id="MBC2664087.1"/>
    </source>
</evidence>
<dbReference type="InterPro" id="IPR051263">
    <property type="entry name" value="C-type_cytochrome_biogenesis"/>
</dbReference>
<feature type="compositionally biased region" description="Low complexity" evidence="5">
    <location>
        <begin position="198"/>
        <end position="209"/>
    </location>
</feature>
<dbReference type="GO" id="GO:0017004">
    <property type="term" value="P:cytochrome complex assembly"/>
    <property type="evidence" value="ECO:0007669"/>
    <property type="project" value="UniProtKB-KW"/>
</dbReference>